<dbReference type="EMBL" id="ASSP01000006">
    <property type="protein sequence ID" value="EOS14725.1"/>
    <property type="molecule type" value="Genomic_DNA"/>
</dbReference>
<gene>
    <name evidence="1" type="ORF">C802_00732</name>
</gene>
<proteinExistence type="predicted"/>
<accession>R9IB48</accession>
<reference evidence="1 2" key="1">
    <citation type="submission" date="2013-04" db="EMBL/GenBank/DDBJ databases">
        <title>The Genome Sequence of Bacteroides massiliensis dnLKV3.</title>
        <authorList>
            <consortium name="The Broad Institute Genomics Platform"/>
            <consortium name="The Broad Institute Genome Sequencing Center for Infectious Disease"/>
            <person name="Earl A."/>
            <person name="Xavier R."/>
            <person name="Kuhn K."/>
            <person name="Stappenbeck T."/>
            <person name="Walker B."/>
            <person name="Young S."/>
            <person name="Zeng Q."/>
            <person name="Gargeya S."/>
            <person name="Fitzgerald M."/>
            <person name="Haas B."/>
            <person name="Abouelleil A."/>
            <person name="Allen A.W."/>
            <person name="Alvarado L."/>
            <person name="Arachchi H.M."/>
            <person name="Berlin A.M."/>
            <person name="Chapman S.B."/>
            <person name="Gainer-Dewar J."/>
            <person name="Goldberg J."/>
            <person name="Griggs A."/>
            <person name="Gujja S."/>
            <person name="Hansen M."/>
            <person name="Howarth C."/>
            <person name="Imamovic A."/>
            <person name="Ireland A."/>
            <person name="Larimer J."/>
            <person name="McCowan C."/>
            <person name="Murphy C."/>
            <person name="Pearson M."/>
            <person name="Poon T.W."/>
            <person name="Priest M."/>
            <person name="Roberts A."/>
            <person name="Saif S."/>
            <person name="Shea T."/>
            <person name="Sisk P."/>
            <person name="Sykes S."/>
            <person name="Wortman J."/>
            <person name="Nusbaum C."/>
            <person name="Birren B."/>
        </authorList>
    </citation>
    <scope>NUCLEOTIDE SEQUENCE [LARGE SCALE GENOMIC DNA]</scope>
    <source>
        <strain evidence="2">dnLKV3</strain>
    </source>
</reference>
<organism evidence="1 2">
    <name type="scientific">Phocaeicola sartorii</name>
    <dbReference type="NCBI Taxonomy" id="671267"/>
    <lineage>
        <taxon>Bacteria</taxon>
        <taxon>Pseudomonadati</taxon>
        <taxon>Bacteroidota</taxon>
        <taxon>Bacteroidia</taxon>
        <taxon>Bacteroidales</taxon>
        <taxon>Bacteroidaceae</taxon>
        <taxon>Phocaeicola</taxon>
    </lineage>
</organism>
<name>R9IB48_9BACT</name>
<dbReference type="HOGENOM" id="CLU_2931626_0_0_10"/>
<comment type="caution">
    <text evidence="1">The sequence shown here is derived from an EMBL/GenBank/DDBJ whole genome shotgun (WGS) entry which is preliminary data.</text>
</comment>
<dbReference type="Proteomes" id="UP000014200">
    <property type="component" value="Unassembled WGS sequence"/>
</dbReference>
<evidence type="ECO:0000313" key="2">
    <source>
        <dbReference type="Proteomes" id="UP000014200"/>
    </source>
</evidence>
<dbReference type="AlphaFoldDB" id="R9IB48"/>
<sequence>MVKNIALTYALTYSPCPHCVLQAFLSQKVRMNSLYCHGISADSVSGKKDQDVFKKARGLF</sequence>
<protein>
    <submittedName>
        <fullName evidence="1">Uncharacterized protein</fullName>
    </submittedName>
</protein>
<evidence type="ECO:0000313" key="1">
    <source>
        <dbReference type="EMBL" id="EOS14725.1"/>
    </source>
</evidence>
<keyword evidence="2" id="KW-1185">Reference proteome</keyword>